<dbReference type="GO" id="GO:0015288">
    <property type="term" value="F:porin activity"/>
    <property type="evidence" value="ECO:0007669"/>
    <property type="project" value="TreeGrafter"/>
</dbReference>
<dbReference type="SUPFAM" id="SSF56954">
    <property type="entry name" value="Outer membrane efflux proteins (OEP)"/>
    <property type="match status" value="1"/>
</dbReference>
<gene>
    <name evidence="9" type="ORF">OM074_02770</name>
</gene>
<dbReference type="Pfam" id="PF02321">
    <property type="entry name" value="OEP"/>
    <property type="match status" value="1"/>
</dbReference>
<dbReference type="InterPro" id="IPR051906">
    <property type="entry name" value="TolC-like"/>
</dbReference>
<dbReference type="PANTHER" id="PTHR30026:SF20">
    <property type="entry name" value="OUTER MEMBRANE PROTEIN TOLC"/>
    <property type="match status" value="1"/>
</dbReference>
<comment type="subcellular location">
    <subcellularLocation>
        <location evidence="1">Cell outer membrane</location>
    </subcellularLocation>
</comment>
<reference evidence="9" key="1">
    <citation type="submission" date="2022-10" db="EMBL/GenBank/DDBJ databases">
        <authorList>
            <person name="Yu W.X."/>
        </authorList>
    </citation>
    <scope>NUCLEOTIDE SEQUENCE</scope>
    <source>
        <strain evidence="9">D04</strain>
    </source>
</reference>
<keyword evidence="10" id="KW-1185">Reference proteome</keyword>
<comment type="caution">
    <text evidence="9">The sequence shown here is derived from an EMBL/GenBank/DDBJ whole genome shotgun (WGS) entry which is preliminary data.</text>
</comment>
<dbReference type="GO" id="GO:0015562">
    <property type="term" value="F:efflux transmembrane transporter activity"/>
    <property type="evidence" value="ECO:0007669"/>
    <property type="project" value="InterPro"/>
</dbReference>
<feature type="chain" id="PRO_5042289346" evidence="8">
    <location>
        <begin position="23"/>
        <end position="454"/>
    </location>
</feature>
<feature type="signal peptide" evidence="8">
    <location>
        <begin position="1"/>
        <end position="22"/>
    </location>
</feature>
<dbReference type="EMBL" id="JAPDPI010000003">
    <property type="protein sequence ID" value="MCW3804530.1"/>
    <property type="molecule type" value="Genomic_DNA"/>
</dbReference>
<evidence type="ECO:0000256" key="6">
    <source>
        <dbReference type="ARBA" id="ARBA00023136"/>
    </source>
</evidence>
<proteinExistence type="inferred from homology"/>
<evidence type="ECO:0000256" key="1">
    <source>
        <dbReference type="ARBA" id="ARBA00004442"/>
    </source>
</evidence>
<dbReference type="GO" id="GO:1990281">
    <property type="term" value="C:efflux pump complex"/>
    <property type="evidence" value="ECO:0007669"/>
    <property type="project" value="TreeGrafter"/>
</dbReference>
<evidence type="ECO:0000256" key="3">
    <source>
        <dbReference type="ARBA" id="ARBA00022448"/>
    </source>
</evidence>
<evidence type="ECO:0000256" key="5">
    <source>
        <dbReference type="ARBA" id="ARBA00022692"/>
    </source>
</evidence>
<dbReference type="AlphaFoldDB" id="A0AAE3SIA8"/>
<dbReference type="Gene3D" id="1.20.1600.10">
    <property type="entry name" value="Outer membrane efflux proteins (OEP)"/>
    <property type="match status" value="1"/>
</dbReference>
<evidence type="ECO:0000256" key="7">
    <source>
        <dbReference type="ARBA" id="ARBA00023237"/>
    </source>
</evidence>
<dbReference type="InterPro" id="IPR003423">
    <property type="entry name" value="OMP_efflux"/>
</dbReference>
<keyword evidence="4" id="KW-1134">Transmembrane beta strand</keyword>
<evidence type="ECO:0000256" key="4">
    <source>
        <dbReference type="ARBA" id="ARBA00022452"/>
    </source>
</evidence>
<protein>
    <submittedName>
        <fullName evidence="9">TolC family protein</fullName>
    </submittedName>
</protein>
<evidence type="ECO:0000313" key="9">
    <source>
        <dbReference type="EMBL" id="MCW3804530.1"/>
    </source>
</evidence>
<evidence type="ECO:0000313" key="10">
    <source>
        <dbReference type="Proteomes" id="UP001207408"/>
    </source>
</evidence>
<dbReference type="PANTHER" id="PTHR30026">
    <property type="entry name" value="OUTER MEMBRANE PROTEIN TOLC"/>
    <property type="match status" value="1"/>
</dbReference>
<organism evidence="9 10">
    <name type="scientific">Plebeiibacterium marinum</name>
    <dbReference type="NCBI Taxonomy" id="2992111"/>
    <lineage>
        <taxon>Bacteria</taxon>
        <taxon>Pseudomonadati</taxon>
        <taxon>Bacteroidota</taxon>
        <taxon>Bacteroidia</taxon>
        <taxon>Marinilabiliales</taxon>
        <taxon>Marinilabiliaceae</taxon>
        <taxon>Plebeiibacterium</taxon>
    </lineage>
</organism>
<keyword evidence="3" id="KW-0813">Transport</keyword>
<sequence>MRLKKYKLACFMWLIFSAALSAQEKHIMDLNQMLEFARQNNYEIKEANLYKMQSQAKVKEVKGNGLPQIKSEVDYKHYIERPVTVLDGATLGRSGDILLPVGRIDNVDASVQFSQLLFSLKYINGVKTAKKVTEIRDLEVDKAEEEMIQLLLNEYYNLLAIYANLNIIESNMESLAQMKHKISSLVTNGVALKTDLDKITVNYANLQANKEQVLAAINVQSNNLKYIIGIEPNDELAIDTTGFHNLFKASLITENTQENLTFDNLTEVQMLNKSLDLYNLKVKTEQAEKYPNVALYGSFMYQGMRNEFNFFDTNEKWYPVQVVGFKASIPIFTGFSNNAKIKQAKYDYCVTQNKMQKALSGLQLQYSNALMQYNASVRNCQIQIDNIQLAKDVRHQEEMKYNEGMSTLTDLLISEKDLRTAEINYAQNFITMKQAEVDLLKSKGLLKDYLVSHP</sequence>
<keyword evidence="6" id="KW-0472">Membrane</keyword>
<name>A0AAE3SIA8_9BACT</name>
<keyword evidence="8" id="KW-0732">Signal</keyword>
<evidence type="ECO:0000256" key="2">
    <source>
        <dbReference type="ARBA" id="ARBA00007613"/>
    </source>
</evidence>
<dbReference type="RefSeq" id="WP_301197751.1">
    <property type="nucleotide sequence ID" value="NZ_JAPDPI010000003.1"/>
</dbReference>
<dbReference type="Proteomes" id="UP001207408">
    <property type="component" value="Unassembled WGS sequence"/>
</dbReference>
<accession>A0AAE3SIA8</accession>
<comment type="similarity">
    <text evidence="2">Belongs to the outer membrane factor (OMF) (TC 1.B.17) family.</text>
</comment>
<evidence type="ECO:0000256" key="8">
    <source>
        <dbReference type="SAM" id="SignalP"/>
    </source>
</evidence>
<dbReference type="GO" id="GO:0009279">
    <property type="term" value="C:cell outer membrane"/>
    <property type="evidence" value="ECO:0007669"/>
    <property type="project" value="UniProtKB-SubCell"/>
</dbReference>
<keyword evidence="7" id="KW-0998">Cell outer membrane</keyword>
<keyword evidence="5" id="KW-0812">Transmembrane</keyword>